<dbReference type="HOGENOM" id="CLU_000892_2_4_7"/>
<dbReference type="GO" id="GO:0006935">
    <property type="term" value="P:chemotaxis"/>
    <property type="evidence" value="ECO:0007669"/>
    <property type="project" value="UniProtKB-UniRule"/>
</dbReference>
<evidence type="ECO:0000313" key="9">
    <source>
        <dbReference type="EMBL" id="ABL00759.1"/>
    </source>
</evidence>
<evidence type="ECO:0000313" key="10">
    <source>
        <dbReference type="Proteomes" id="UP000006732"/>
    </source>
</evidence>
<dbReference type="PROSITE" id="PS50109">
    <property type="entry name" value="HIS_KIN"/>
    <property type="match status" value="1"/>
</dbReference>
<dbReference type="eggNOG" id="COG4191">
    <property type="taxonomic scope" value="Bacteria"/>
</dbReference>
<dbReference type="eggNOG" id="COG2433">
    <property type="taxonomic scope" value="Bacteria"/>
</dbReference>
<feature type="domain" description="Histidine kinase" evidence="5">
    <location>
        <begin position="1090"/>
        <end position="1303"/>
    </location>
</feature>
<dbReference type="eggNOG" id="COG1352">
    <property type="taxonomic scope" value="Bacteria"/>
</dbReference>
<dbReference type="eggNOG" id="COG3290">
    <property type="taxonomic scope" value="Bacteria"/>
</dbReference>
<dbReference type="Proteomes" id="UP000006732">
    <property type="component" value="Chromosome"/>
</dbReference>
<dbReference type="SMART" id="SM00138">
    <property type="entry name" value="MeTrc"/>
    <property type="match status" value="1"/>
</dbReference>
<evidence type="ECO:0000256" key="1">
    <source>
        <dbReference type="ARBA" id="ARBA00000085"/>
    </source>
</evidence>
<dbReference type="InterPro" id="IPR035965">
    <property type="entry name" value="PAS-like_dom_sf"/>
</dbReference>
<dbReference type="Pfam" id="PF03705">
    <property type="entry name" value="CheR_N"/>
    <property type="match status" value="1"/>
</dbReference>
<dbReference type="InterPro" id="IPR036097">
    <property type="entry name" value="HisK_dim/P_sf"/>
</dbReference>
<feature type="domain" description="PAC" evidence="6">
    <location>
        <begin position="802"/>
        <end position="852"/>
    </location>
</feature>
<dbReference type="EMBL" id="CP000482">
    <property type="protein sequence ID" value="ABL00759.1"/>
    <property type="molecule type" value="Genomic_DNA"/>
</dbReference>
<dbReference type="Pfam" id="PF01739">
    <property type="entry name" value="CheR"/>
    <property type="match status" value="1"/>
</dbReference>
<dbReference type="CDD" id="cd00075">
    <property type="entry name" value="HATPase"/>
    <property type="match status" value="1"/>
</dbReference>
<feature type="active site" evidence="3">
    <location>
        <position position="52"/>
    </location>
</feature>
<dbReference type="PANTHER" id="PTHR24422:SF27">
    <property type="entry name" value="PROTEIN-GLUTAMATE O-METHYLTRANSFERASE"/>
    <property type="match status" value="1"/>
</dbReference>
<keyword evidence="4" id="KW-0175">Coiled coil</keyword>
<keyword evidence="10" id="KW-1185">Reference proteome</keyword>
<organism evidence="9 10">
    <name type="scientific">Pelobacter propionicus (strain DSM 2379 / NBRC 103807 / OttBd1)</name>
    <dbReference type="NCBI Taxonomy" id="338966"/>
    <lineage>
        <taxon>Bacteria</taxon>
        <taxon>Pseudomonadati</taxon>
        <taxon>Thermodesulfobacteriota</taxon>
        <taxon>Desulfuromonadia</taxon>
        <taxon>Desulfuromonadales</taxon>
        <taxon>Desulfuromonadaceae</taxon>
        <taxon>Pelobacter</taxon>
    </lineage>
</organism>
<dbReference type="SUPFAM" id="SSF55874">
    <property type="entry name" value="ATPase domain of HSP90 chaperone/DNA topoisomerase II/histidine kinase"/>
    <property type="match status" value="1"/>
</dbReference>
<accession>A1ATT8</accession>
<dbReference type="GO" id="GO:0008757">
    <property type="term" value="F:S-adenosylmethionine-dependent methyltransferase activity"/>
    <property type="evidence" value="ECO:0007669"/>
    <property type="project" value="InterPro"/>
</dbReference>
<keyword evidence="3" id="KW-0378">Hydrolase</keyword>
<dbReference type="SUPFAM" id="SSF53335">
    <property type="entry name" value="S-adenosyl-L-methionine-dependent methyltransferases"/>
    <property type="match status" value="1"/>
</dbReference>
<gene>
    <name evidence="9" type="ordered locus">Ppro_3165</name>
</gene>
<evidence type="ECO:0000256" key="2">
    <source>
        <dbReference type="ARBA" id="ARBA00012438"/>
    </source>
</evidence>
<dbReference type="Gene3D" id="3.30.565.10">
    <property type="entry name" value="Histidine kinase-like ATPase, C-terminal domain"/>
    <property type="match status" value="1"/>
</dbReference>
<dbReference type="CDD" id="cd00130">
    <property type="entry name" value="PAS"/>
    <property type="match status" value="1"/>
</dbReference>
<dbReference type="GO" id="GO:0000156">
    <property type="term" value="F:phosphorelay response regulator activity"/>
    <property type="evidence" value="ECO:0007669"/>
    <property type="project" value="InterPro"/>
</dbReference>
<evidence type="ECO:0000259" key="6">
    <source>
        <dbReference type="PROSITE" id="PS50113"/>
    </source>
</evidence>
<dbReference type="SUPFAM" id="SSF52738">
    <property type="entry name" value="Methylesterase CheB, C-terminal domain"/>
    <property type="match status" value="1"/>
</dbReference>
<feature type="active site" evidence="3">
    <location>
        <position position="25"/>
    </location>
</feature>
<keyword evidence="9" id="KW-0418">Kinase</keyword>
<dbReference type="InterPro" id="IPR003594">
    <property type="entry name" value="HATPase_dom"/>
</dbReference>
<comment type="catalytic activity">
    <reaction evidence="1">
        <text>ATP + protein L-histidine = ADP + protein N-phospho-L-histidine.</text>
        <dbReference type="EC" id="2.7.13.3"/>
    </reaction>
</comment>
<dbReference type="KEGG" id="ppd:Ppro_3165"/>
<keyword evidence="3" id="KW-0145">Chemotaxis</keyword>
<dbReference type="SMART" id="SM00387">
    <property type="entry name" value="HATPase_c"/>
    <property type="match status" value="1"/>
</dbReference>
<dbReference type="InterPro" id="IPR050903">
    <property type="entry name" value="Bact_Chemotaxis_MeTrfase"/>
</dbReference>
<keyword evidence="9" id="KW-0808">Transferase</keyword>
<name>A1ATT8_PELPD</name>
<dbReference type="GO" id="GO:0005737">
    <property type="term" value="C:cytoplasm"/>
    <property type="evidence" value="ECO:0007669"/>
    <property type="project" value="InterPro"/>
</dbReference>
<dbReference type="Gene3D" id="3.40.50.150">
    <property type="entry name" value="Vaccinia Virus protein VP39"/>
    <property type="match status" value="1"/>
</dbReference>
<dbReference type="InterPro" id="IPR022642">
    <property type="entry name" value="CheR_C"/>
</dbReference>
<dbReference type="PROSITE" id="PS50113">
    <property type="entry name" value="PAC"/>
    <property type="match status" value="1"/>
</dbReference>
<evidence type="ECO:0000256" key="4">
    <source>
        <dbReference type="SAM" id="Coils"/>
    </source>
</evidence>
<dbReference type="InterPro" id="IPR036890">
    <property type="entry name" value="HATPase_C_sf"/>
</dbReference>
<feature type="coiled-coil region" evidence="4">
    <location>
        <begin position="843"/>
        <end position="888"/>
    </location>
</feature>
<dbReference type="InterPro" id="IPR005467">
    <property type="entry name" value="His_kinase_dom"/>
</dbReference>
<dbReference type="GO" id="GO:0000155">
    <property type="term" value="F:phosphorelay sensor kinase activity"/>
    <property type="evidence" value="ECO:0007669"/>
    <property type="project" value="InterPro"/>
</dbReference>
<dbReference type="GO" id="GO:0008984">
    <property type="term" value="F:protein-glutamate methylesterase activity"/>
    <property type="evidence" value="ECO:0007669"/>
    <property type="project" value="InterPro"/>
</dbReference>
<dbReference type="SUPFAM" id="SSF55785">
    <property type="entry name" value="PYP-like sensor domain (PAS domain)"/>
    <property type="match status" value="1"/>
</dbReference>
<protein>
    <recommendedName>
        <fullName evidence="2">histidine kinase</fullName>
        <ecNumber evidence="2">2.7.13.3</ecNumber>
    </recommendedName>
</protein>
<dbReference type="InterPro" id="IPR000700">
    <property type="entry name" value="PAS-assoc_C"/>
</dbReference>
<dbReference type="SUPFAM" id="SSF47757">
    <property type="entry name" value="Chemotaxis receptor methyltransferase CheR, N-terminal domain"/>
    <property type="match status" value="1"/>
</dbReference>
<dbReference type="InterPro" id="IPR000780">
    <property type="entry name" value="CheR_MeTrfase"/>
</dbReference>
<feature type="active site" evidence="3">
    <location>
        <position position="144"/>
    </location>
</feature>
<dbReference type="Gene3D" id="1.10.287.130">
    <property type="match status" value="1"/>
</dbReference>
<dbReference type="PRINTS" id="PR00996">
    <property type="entry name" value="CHERMTFRASE"/>
</dbReference>
<dbReference type="Pfam" id="PF02518">
    <property type="entry name" value="HATPase_c"/>
    <property type="match status" value="1"/>
</dbReference>
<dbReference type="InterPro" id="IPR003661">
    <property type="entry name" value="HisK_dim/P_dom"/>
</dbReference>
<feature type="domain" description="CheB-type methylesterase" evidence="7">
    <location>
        <begin position="14"/>
        <end position="202"/>
    </location>
</feature>
<dbReference type="SUPFAM" id="SSF47384">
    <property type="entry name" value="Homodimeric domain of signal transducing histidine kinase"/>
    <property type="match status" value="1"/>
</dbReference>
<dbReference type="CDD" id="cd00082">
    <property type="entry name" value="HisKA"/>
    <property type="match status" value="1"/>
</dbReference>
<dbReference type="Gene3D" id="3.40.50.180">
    <property type="entry name" value="Methylesterase CheB, C-terminal domain"/>
    <property type="match status" value="1"/>
</dbReference>
<dbReference type="PANTHER" id="PTHR24422">
    <property type="entry name" value="CHEMOTAXIS PROTEIN METHYLTRANSFERASE"/>
    <property type="match status" value="1"/>
</dbReference>
<dbReference type="InterPro" id="IPR000014">
    <property type="entry name" value="PAS"/>
</dbReference>
<reference evidence="9 10" key="1">
    <citation type="submission" date="2006-10" db="EMBL/GenBank/DDBJ databases">
        <title>Complete sequence of chromosome of Pelobacter propionicus DSM 2379.</title>
        <authorList>
            <consortium name="US DOE Joint Genome Institute"/>
            <person name="Copeland A."/>
            <person name="Lucas S."/>
            <person name="Lapidus A."/>
            <person name="Barry K."/>
            <person name="Detter J.C."/>
            <person name="Glavina del Rio T."/>
            <person name="Hammon N."/>
            <person name="Israni S."/>
            <person name="Dalin E."/>
            <person name="Tice H."/>
            <person name="Pitluck S."/>
            <person name="Saunders E."/>
            <person name="Brettin T."/>
            <person name="Bruce D."/>
            <person name="Han C."/>
            <person name="Tapia R."/>
            <person name="Schmutz J."/>
            <person name="Larimer F."/>
            <person name="Land M."/>
            <person name="Hauser L."/>
            <person name="Kyrpides N."/>
            <person name="Kim E."/>
            <person name="Lovley D."/>
            <person name="Richardson P."/>
        </authorList>
    </citation>
    <scope>NUCLEOTIDE SEQUENCE [LARGE SCALE GENOMIC DNA]</scope>
    <source>
        <strain evidence="10">DSM 2379 / NBRC 103807 / OttBd1</strain>
    </source>
</reference>
<dbReference type="STRING" id="338966.Ppro_3165"/>
<dbReference type="InterPro" id="IPR029063">
    <property type="entry name" value="SAM-dependent_MTases_sf"/>
</dbReference>
<dbReference type="PROSITE" id="PS50123">
    <property type="entry name" value="CHER"/>
    <property type="match status" value="1"/>
</dbReference>
<proteinExistence type="predicted"/>
<feature type="domain" description="CheR-type methyltransferase" evidence="8">
    <location>
        <begin position="210"/>
        <end position="485"/>
    </location>
</feature>
<dbReference type="SMART" id="SM00091">
    <property type="entry name" value="PAS"/>
    <property type="match status" value="1"/>
</dbReference>
<evidence type="ECO:0000259" key="7">
    <source>
        <dbReference type="PROSITE" id="PS50122"/>
    </source>
</evidence>
<evidence type="ECO:0000256" key="3">
    <source>
        <dbReference type="PROSITE-ProRule" id="PRU00050"/>
    </source>
</evidence>
<dbReference type="InterPro" id="IPR000673">
    <property type="entry name" value="Sig_transdc_resp-reg_Me-estase"/>
</dbReference>
<evidence type="ECO:0000259" key="8">
    <source>
        <dbReference type="PROSITE" id="PS50123"/>
    </source>
</evidence>
<feature type="coiled-coil region" evidence="4">
    <location>
        <begin position="651"/>
        <end position="713"/>
    </location>
</feature>
<dbReference type="RefSeq" id="WP_011736990.1">
    <property type="nucleotide sequence ID" value="NC_008609.1"/>
</dbReference>
<evidence type="ECO:0000259" key="5">
    <source>
        <dbReference type="PROSITE" id="PS50109"/>
    </source>
</evidence>
<dbReference type="InterPro" id="IPR035909">
    <property type="entry name" value="CheB_C"/>
</dbReference>
<dbReference type="Pfam" id="PF13596">
    <property type="entry name" value="PAS_10"/>
    <property type="match status" value="1"/>
</dbReference>
<dbReference type="eggNOG" id="COG2201">
    <property type="taxonomic scope" value="Bacteria"/>
</dbReference>
<dbReference type="InterPro" id="IPR022641">
    <property type="entry name" value="CheR_N"/>
</dbReference>
<dbReference type="SMART" id="SM00388">
    <property type="entry name" value="HisKA"/>
    <property type="match status" value="1"/>
</dbReference>
<sequence length="1306" mass="147683">MPAVDPISEETTSPTCSYIVGIGASAGGLNALEQFFDNMPPTSGMAFVVIQHLSPDFKSLMDDLLSRHTSMSIHRVTNGIDLRPDTVYLIPPKSQMTVREQKLYLTEKTSSQHLELPIDIFFKSLAEDVAERAIGIILSGTGSDGSRGIRSIHNNGGLVLAQSPESAQFDGMPRNAIAAGVCDLILPPDRMPRILVEYAANPLLIRGKLRHDLDVFEDEGEFAEIFALLRRSYDLDFSKYKGSTVGRRIRRRMEFRQIPEVADYASILSGDHGELESLYKDLLIGVTEFFRDKQAFRHLEQEIVPKLFTRLQAGEDLRVWSTGCATGEEAYSLAILLAERAEDMGFMGKITVFATDVHRSSLDIASQGIYERERLTNVSPARLERFFRKEGGNLFRICAELRKIVVFAPHNLLKDPPFTRLDLICCRNLLIYFQPAVQEKIISLFHFALKTDGILFLGTSEGLGAFADDFEVVAGQHKMFRKIRDLKLAITLDTVRSDKERSQALPLLQPTQSKMVNLDRQLLFDYDTLMRRHMPPGVLISENRQIIHYFGNVSEYLRMPEGRIENDILQLAEDNLHIALSTALLRVTKSRQSVRTRNVRVKRGAEEFLVDLSVEPIPDDKSRTSHYHIFFERVRTTETPENIDEGSFDSNQQFRQHLQDLEMELQSTRENLQTTVEELQTSNEELQAANEELLAANEELQSTNEELHSVNEELYSVNSEFERKNIELKQLNTDHDNLLASIDIGTIFLDNQMRIRKFNQAIVSFFRLLPQDIGRPIDHIAYHLSRQEELLADIQRVLNEGICLENEETTRDGTCLLNRIVPFRTETGQIEGVVITFTDISRVKEAEIKVTRLNEELTGLNADLENKVAERTQELREEVRERQSAEEAVREQDRFTRSSLDALTAHICVIDESGSIIITNRSWSEYATTNCSRKCADDSFVCSLYLLCEKKKFSHDSGNVSPSPQFLATANPKPEGNSTKFFEGVAAALSGEQPEFVMEYTCSSTKGRKWFIVRVNGFTSNGRRYAVIAHENITARKQMEEELSHNQEQLKEINRSLGERIDESVLELRRKDQFLISQSRRAAMGEMIAHIAHQWRQPLNALSLMLADIEGAQSYNELTPEYLQQSLVDCNILIQKMSSTIDDFRNFFKPDKEIVAFSAQQQINAAISLVAPEFRGSNIDIRFDAPHDVTLLGFPNEFSQVLLNLISNAREAVSSTDSDKGLIEIELKESNGQGCVVVRDNGGGIPNEIHSRIFEPYFSTKTHGTGIGLSMSKMIIERNMGGNLEARNIEGGSEFLVTIPLANSNQ</sequence>
<dbReference type="Pfam" id="PF01339">
    <property type="entry name" value="CheB_methylest"/>
    <property type="match status" value="1"/>
</dbReference>
<dbReference type="CDD" id="cd16434">
    <property type="entry name" value="CheB-CheR_fusion"/>
    <property type="match status" value="1"/>
</dbReference>
<dbReference type="EC" id="2.7.13.3" evidence="2"/>
<dbReference type="PROSITE" id="PS50122">
    <property type="entry name" value="CHEB"/>
    <property type="match status" value="1"/>
</dbReference>
<dbReference type="Gene3D" id="3.30.450.20">
    <property type="entry name" value="PAS domain"/>
    <property type="match status" value="2"/>
</dbReference>